<dbReference type="GO" id="GO:0003700">
    <property type="term" value="F:DNA-binding transcription factor activity"/>
    <property type="evidence" value="ECO:0007669"/>
    <property type="project" value="InterPro"/>
</dbReference>
<proteinExistence type="predicted"/>
<dbReference type="PANTHER" id="PTHR43537:SF24">
    <property type="entry name" value="GLUCONATE OPERON TRANSCRIPTIONAL REPRESSOR"/>
    <property type="match status" value="1"/>
</dbReference>
<organism evidence="5 7">
    <name type="scientific">Cryobacterium flavum</name>
    <dbReference type="NCBI Taxonomy" id="1424659"/>
    <lineage>
        <taxon>Bacteria</taxon>
        <taxon>Bacillati</taxon>
        <taxon>Actinomycetota</taxon>
        <taxon>Actinomycetes</taxon>
        <taxon>Micrococcales</taxon>
        <taxon>Microbacteriaceae</taxon>
        <taxon>Cryobacterium</taxon>
    </lineage>
</organism>
<reference evidence="5 7" key="1">
    <citation type="submission" date="2016-10" db="EMBL/GenBank/DDBJ databases">
        <authorList>
            <person name="Varghese N."/>
            <person name="Submissions S."/>
        </authorList>
    </citation>
    <scope>NUCLEOTIDE SEQUENCE [LARGE SCALE GENOMIC DNA]</scope>
    <source>
        <strain evidence="5 7">CGMCC 1.11215</strain>
    </source>
</reference>
<feature type="domain" description="HTH gntR-type" evidence="4">
    <location>
        <begin position="20"/>
        <end position="87"/>
    </location>
</feature>
<dbReference type="RefSeq" id="WP_092341933.1">
    <property type="nucleotide sequence ID" value="NZ_FNIB01000015.1"/>
</dbReference>
<dbReference type="Pfam" id="PF07729">
    <property type="entry name" value="FCD"/>
    <property type="match status" value="1"/>
</dbReference>
<protein>
    <submittedName>
        <fullName evidence="5">DNA-binding transcriptional regulator, GntR family</fullName>
    </submittedName>
    <submittedName>
        <fullName evidence="6">GntR family transcriptional regulator</fullName>
    </submittedName>
</protein>
<dbReference type="InterPro" id="IPR008920">
    <property type="entry name" value="TF_FadR/GntR_C"/>
</dbReference>
<dbReference type="InterPro" id="IPR036390">
    <property type="entry name" value="WH_DNA-bd_sf"/>
</dbReference>
<reference evidence="6 8" key="2">
    <citation type="submission" date="2019-03" db="EMBL/GenBank/DDBJ databases">
        <title>Genomics of glacier-inhabiting Cryobacterium strains.</title>
        <authorList>
            <person name="Liu Q."/>
            <person name="Xin Y.-H."/>
        </authorList>
    </citation>
    <scope>NUCLEOTIDE SEQUENCE [LARGE SCALE GENOMIC DNA]</scope>
    <source>
        <strain evidence="6 8">Hh8</strain>
    </source>
</reference>
<dbReference type="EMBL" id="SOFD01000040">
    <property type="protein sequence ID" value="TFB73623.1"/>
    <property type="molecule type" value="Genomic_DNA"/>
</dbReference>
<gene>
    <name evidence="6" type="ORF">E3O21_17135</name>
    <name evidence="5" type="ORF">SAMN05216368_11523</name>
</gene>
<accession>A0A4R8UZS5</accession>
<dbReference type="PANTHER" id="PTHR43537">
    <property type="entry name" value="TRANSCRIPTIONAL REGULATOR, GNTR FAMILY"/>
    <property type="match status" value="1"/>
</dbReference>
<dbReference type="Pfam" id="PF00392">
    <property type="entry name" value="GntR"/>
    <property type="match status" value="1"/>
</dbReference>
<evidence type="ECO:0000313" key="5">
    <source>
        <dbReference type="EMBL" id="SDO32334.1"/>
    </source>
</evidence>
<evidence type="ECO:0000256" key="1">
    <source>
        <dbReference type="ARBA" id="ARBA00023015"/>
    </source>
</evidence>
<keyword evidence="1" id="KW-0805">Transcription regulation</keyword>
<dbReference type="SMART" id="SM00345">
    <property type="entry name" value="HTH_GNTR"/>
    <property type="match status" value="1"/>
</dbReference>
<dbReference type="Proteomes" id="UP000199639">
    <property type="component" value="Unassembled WGS sequence"/>
</dbReference>
<evidence type="ECO:0000259" key="4">
    <source>
        <dbReference type="PROSITE" id="PS50949"/>
    </source>
</evidence>
<name>A0A4R8UZS5_9MICO</name>
<dbReference type="Gene3D" id="1.20.120.530">
    <property type="entry name" value="GntR ligand-binding domain-like"/>
    <property type="match status" value="1"/>
</dbReference>
<keyword evidence="2 5" id="KW-0238">DNA-binding</keyword>
<keyword evidence="3" id="KW-0804">Transcription</keyword>
<evidence type="ECO:0000256" key="3">
    <source>
        <dbReference type="ARBA" id="ARBA00023163"/>
    </source>
</evidence>
<dbReference type="EMBL" id="FNIB01000015">
    <property type="protein sequence ID" value="SDO32334.1"/>
    <property type="molecule type" value="Genomic_DNA"/>
</dbReference>
<dbReference type="InterPro" id="IPR036388">
    <property type="entry name" value="WH-like_DNA-bd_sf"/>
</dbReference>
<keyword evidence="8" id="KW-1185">Reference proteome</keyword>
<dbReference type="Gene3D" id="1.10.10.10">
    <property type="entry name" value="Winged helix-like DNA-binding domain superfamily/Winged helix DNA-binding domain"/>
    <property type="match status" value="1"/>
</dbReference>
<dbReference type="InterPro" id="IPR000524">
    <property type="entry name" value="Tscrpt_reg_HTH_GntR"/>
</dbReference>
<evidence type="ECO:0000256" key="2">
    <source>
        <dbReference type="ARBA" id="ARBA00023125"/>
    </source>
</evidence>
<dbReference type="AlphaFoldDB" id="A0A4R8UZS5"/>
<dbReference type="SUPFAM" id="SSF46785">
    <property type="entry name" value="Winged helix' DNA-binding domain"/>
    <property type="match status" value="1"/>
</dbReference>
<dbReference type="GO" id="GO:0003677">
    <property type="term" value="F:DNA binding"/>
    <property type="evidence" value="ECO:0007669"/>
    <property type="project" value="UniProtKB-KW"/>
</dbReference>
<evidence type="ECO:0000313" key="7">
    <source>
        <dbReference type="Proteomes" id="UP000199639"/>
    </source>
</evidence>
<dbReference type="PROSITE" id="PS50949">
    <property type="entry name" value="HTH_GNTR"/>
    <property type="match status" value="1"/>
</dbReference>
<sequence length="240" mass="26479">MTTKSPLIQDVSRTHRGDRKQLSEDVAAYVRDAIMVGELPASSFIRTEHIAREMGVSATPVREALMILQSEGTVRWEPRRGFRVIPITRQDIEDLFTVQAFIAGELAAKAARLIDKEAIAKLWSLQNELESAASIGDATQVDALNHLIHRAINIIPNAQRLISLLGITVHYVPLNYFGSVKGWAEASAHDHGPVFRALEAGDADAARLAMSEHIQHIGRLLTTYLEERGVFARSESPDVA</sequence>
<evidence type="ECO:0000313" key="6">
    <source>
        <dbReference type="EMBL" id="TFB73623.1"/>
    </source>
</evidence>
<dbReference type="InterPro" id="IPR011711">
    <property type="entry name" value="GntR_C"/>
</dbReference>
<dbReference type="SMART" id="SM00895">
    <property type="entry name" value="FCD"/>
    <property type="match status" value="1"/>
</dbReference>
<evidence type="ECO:0000313" key="8">
    <source>
        <dbReference type="Proteomes" id="UP000298252"/>
    </source>
</evidence>
<dbReference type="SUPFAM" id="SSF48008">
    <property type="entry name" value="GntR ligand-binding domain-like"/>
    <property type="match status" value="1"/>
</dbReference>
<dbReference type="Proteomes" id="UP000298252">
    <property type="component" value="Unassembled WGS sequence"/>
</dbReference>
<dbReference type="STRING" id="1424659.SAMN05216368_11523"/>